<dbReference type="AlphaFoldDB" id="A0A0J8FUY2"/>
<sequence length="59" mass="6343">MDTRDSVVTAHHGGELDLSFGEQGCVLLLKMEDGQAKALSASFTKSRIAGYGFRLARLS</sequence>
<evidence type="ECO:0000313" key="1">
    <source>
        <dbReference type="EMBL" id="KMT54032.1"/>
    </source>
</evidence>
<name>A0A0J8FUY2_9PSED</name>
<dbReference type="PATRIC" id="fig|1674920.3.peg.1979"/>
<dbReference type="Proteomes" id="UP000037551">
    <property type="component" value="Unassembled WGS sequence"/>
</dbReference>
<dbReference type="EMBL" id="LFMW01000012">
    <property type="protein sequence ID" value="KMT54032.1"/>
    <property type="molecule type" value="Genomic_DNA"/>
</dbReference>
<comment type="caution">
    <text evidence="1">The sequence shown here is derived from an EMBL/GenBank/DDBJ whole genome shotgun (WGS) entry which is preliminary data.</text>
</comment>
<proteinExistence type="predicted"/>
<dbReference type="STRING" id="1674920.ACR52_17970"/>
<organism evidence="1 2">
    <name type="scientific">Pseudomonas fildesensis</name>
    <dbReference type="NCBI Taxonomy" id="1674920"/>
    <lineage>
        <taxon>Bacteria</taxon>
        <taxon>Pseudomonadati</taxon>
        <taxon>Pseudomonadota</taxon>
        <taxon>Gammaproteobacteria</taxon>
        <taxon>Pseudomonadales</taxon>
        <taxon>Pseudomonadaceae</taxon>
        <taxon>Pseudomonas</taxon>
    </lineage>
</organism>
<evidence type="ECO:0000313" key="2">
    <source>
        <dbReference type="Proteomes" id="UP000037551"/>
    </source>
</evidence>
<gene>
    <name evidence="1" type="ORF">ACR52_17970</name>
</gene>
<dbReference type="RefSeq" id="WP_048727127.1">
    <property type="nucleotide sequence ID" value="NZ_JBJGXJ010000008.1"/>
</dbReference>
<keyword evidence="2" id="KW-1185">Reference proteome</keyword>
<accession>A0A0J8FUY2</accession>
<reference evidence="1 2" key="1">
    <citation type="submission" date="2015-06" db="EMBL/GenBank/DDBJ databases">
        <title>Draft genome sequence of an Antarctic Pseudomonas sp. strain KG01 with full potential for biotechnological applications.</title>
        <authorList>
            <person name="Pavlov M.S."/>
            <person name="Lira F."/>
            <person name="Martinez J.L."/>
            <person name="Marshall S.H."/>
        </authorList>
    </citation>
    <scope>NUCLEOTIDE SEQUENCE [LARGE SCALE GENOMIC DNA]</scope>
    <source>
        <strain evidence="1 2">KG01</strain>
    </source>
</reference>
<protein>
    <submittedName>
        <fullName evidence="1">Uncharacterized protein</fullName>
    </submittedName>
</protein>